<dbReference type="SUPFAM" id="SSF55486">
    <property type="entry name" value="Metalloproteases ('zincins'), catalytic domain"/>
    <property type="match status" value="1"/>
</dbReference>
<dbReference type="InterPro" id="IPR023612">
    <property type="entry name" value="Peptidase_M4"/>
</dbReference>
<dbReference type="InterPro" id="IPR013856">
    <property type="entry name" value="Peptidase_M4_domain"/>
</dbReference>
<dbReference type="PANTHER" id="PTHR33794:SF1">
    <property type="entry name" value="BACILLOLYSIN"/>
    <property type="match status" value="1"/>
</dbReference>
<dbReference type="InterPro" id="IPR027268">
    <property type="entry name" value="Peptidase_M4/M1_CTD_sf"/>
</dbReference>
<evidence type="ECO:0000259" key="12">
    <source>
        <dbReference type="Pfam" id="PF02868"/>
    </source>
</evidence>
<dbReference type="Pfam" id="PF02868">
    <property type="entry name" value="Peptidase_M4_C"/>
    <property type="match status" value="1"/>
</dbReference>
<dbReference type="GO" id="GO:0005576">
    <property type="term" value="C:extracellular region"/>
    <property type="evidence" value="ECO:0007669"/>
    <property type="project" value="UniProtKB-SubCell"/>
</dbReference>
<evidence type="ECO:0000259" key="13">
    <source>
        <dbReference type="Pfam" id="PF03413"/>
    </source>
</evidence>
<keyword evidence="3 10" id="KW-0645">Protease</keyword>
<dbReference type="Pfam" id="PF03413">
    <property type="entry name" value="PepSY"/>
    <property type="match status" value="1"/>
</dbReference>
<name>A0A8J3B129_9ACTN</name>
<evidence type="ECO:0000313" key="15">
    <source>
        <dbReference type="EMBL" id="GGJ83559.1"/>
    </source>
</evidence>
<dbReference type="EC" id="3.4.24.-" evidence="10"/>
<feature type="domain" description="Peptidase M4 C-terminal" evidence="12">
    <location>
        <begin position="335"/>
        <end position="495"/>
    </location>
</feature>
<dbReference type="AlphaFoldDB" id="A0A8J3B129"/>
<dbReference type="EMBL" id="BMQB01000002">
    <property type="protein sequence ID" value="GGJ83559.1"/>
    <property type="molecule type" value="Genomic_DNA"/>
</dbReference>
<comment type="function">
    <text evidence="10">Extracellular zinc metalloprotease.</text>
</comment>
<dbReference type="Gene3D" id="3.10.450.40">
    <property type="match status" value="1"/>
</dbReference>
<evidence type="ECO:0000256" key="1">
    <source>
        <dbReference type="ARBA" id="ARBA00001947"/>
    </source>
</evidence>
<evidence type="ECO:0000256" key="5">
    <source>
        <dbReference type="ARBA" id="ARBA00022729"/>
    </source>
</evidence>
<dbReference type="Gene3D" id="3.10.170.10">
    <property type="match status" value="1"/>
</dbReference>
<evidence type="ECO:0000256" key="2">
    <source>
        <dbReference type="ARBA" id="ARBA00009388"/>
    </source>
</evidence>
<comment type="cofactor">
    <cofactor evidence="1 10">
        <name>Zn(2+)</name>
        <dbReference type="ChEBI" id="CHEBI:29105"/>
    </cofactor>
</comment>
<comment type="caution">
    <text evidence="15">The sequence shown here is derived from an EMBL/GenBank/DDBJ whole genome shotgun (WGS) entry which is preliminary data.</text>
</comment>
<evidence type="ECO:0000256" key="3">
    <source>
        <dbReference type="ARBA" id="ARBA00022670"/>
    </source>
</evidence>
<evidence type="ECO:0000256" key="9">
    <source>
        <dbReference type="ARBA" id="ARBA00023145"/>
    </source>
</evidence>
<dbReference type="CDD" id="cd09597">
    <property type="entry name" value="M4_TLP"/>
    <property type="match status" value="1"/>
</dbReference>
<evidence type="ECO:0000259" key="11">
    <source>
        <dbReference type="Pfam" id="PF01447"/>
    </source>
</evidence>
<dbReference type="Proteomes" id="UP000649739">
    <property type="component" value="Unassembled WGS sequence"/>
</dbReference>
<evidence type="ECO:0000256" key="4">
    <source>
        <dbReference type="ARBA" id="ARBA00022723"/>
    </source>
</evidence>
<dbReference type="InterPro" id="IPR025711">
    <property type="entry name" value="PepSY"/>
</dbReference>
<keyword evidence="9" id="KW-0865">Zymogen</keyword>
<dbReference type="PANTHER" id="PTHR33794">
    <property type="entry name" value="BACILLOLYSIN"/>
    <property type="match status" value="1"/>
</dbReference>
<dbReference type="Gene3D" id="1.10.390.10">
    <property type="entry name" value="Neutral Protease Domain 2"/>
    <property type="match status" value="1"/>
</dbReference>
<dbReference type="InterPro" id="IPR050728">
    <property type="entry name" value="Zinc_Metalloprotease_M4"/>
</dbReference>
<keyword evidence="4" id="KW-0479">Metal-binding</keyword>
<evidence type="ECO:0000256" key="8">
    <source>
        <dbReference type="ARBA" id="ARBA00023049"/>
    </source>
</evidence>
<evidence type="ECO:0000256" key="6">
    <source>
        <dbReference type="ARBA" id="ARBA00022801"/>
    </source>
</evidence>
<organism evidence="15 16">
    <name type="scientific">Pilimelia anulata</name>
    <dbReference type="NCBI Taxonomy" id="53371"/>
    <lineage>
        <taxon>Bacteria</taxon>
        <taxon>Bacillati</taxon>
        <taxon>Actinomycetota</taxon>
        <taxon>Actinomycetes</taxon>
        <taxon>Micromonosporales</taxon>
        <taxon>Micromonosporaceae</taxon>
        <taxon>Pilimelia</taxon>
    </lineage>
</organism>
<evidence type="ECO:0000259" key="14">
    <source>
        <dbReference type="Pfam" id="PF07504"/>
    </source>
</evidence>
<dbReference type="GO" id="GO:0004222">
    <property type="term" value="F:metalloendopeptidase activity"/>
    <property type="evidence" value="ECO:0007669"/>
    <property type="project" value="UniProtKB-UniRule"/>
</dbReference>
<evidence type="ECO:0000256" key="10">
    <source>
        <dbReference type="RuleBase" id="RU366073"/>
    </source>
</evidence>
<dbReference type="Pfam" id="PF07504">
    <property type="entry name" value="FTP"/>
    <property type="match status" value="1"/>
</dbReference>
<dbReference type="Pfam" id="PF01447">
    <property type="entry name" value="Peptidase_M4"/>
    <property type="match status" value="1"/>
</dbReference>
<reference evidence="15" key="2">
    <citation type="submission" date="2020-09" db="EMBL/GenBank/DDBJ databases">
        <authorList>
            <person name="Sun Q."/>
            <person name="Ohkuma M."/>
        </authorList>
    </citation>
    <scope>NUCLEOTIDE SEQUENCE</scope>
    <source>
        <strain evidence="15">JCM 3090</strain>
    </source>
</reference>
<accession>A0A8J3B129</accession>
<keyword evidence="6 10" id="KW-0378">Hydrolase</keyword>
<gene>
    <name evidence="15" type="ORF">GCM10010123_11490</name>
</gene>
<proteinExistence type="inferred from homology"/>
<keyword evidence="16" id="KW-1185">Reference proteome</keyword>
<keyword evidence="10" id="KW-0964">Secreted</keyword>
<dbReference type="InterPro" id="IPR011096">
    <property type="entry name" value="FTP_domain"/>
</dbReference>
<dbReference type="InterPro" id="IPR001570">
    <property type="entry name" value="Peptidase_M4_C_domain"/>
</dbReference>
<feature type="domain" description="FTP" evidence="14">
    <location>
        <begin position="61"/>
        <end position="100"/>
    </location>
</feature>
<dbReference type="GO" id="GO:0046872">
    <property type="term" value="F:metal ion binding"/>
    <property type="evidence" value="ECO:0007669"/>
    <property type="project" value="UniProtKB-UniRule"/>
</dbReference>
<sequence>MIAVTGAAALAAPAAAPADRAGAAPAGRAPALLAAASADRLVAGDPARFFASPADEFEQRSNVAGAGLQYVAYERTHRGLPVLGGDAVVVTDAAGAVLSARVAQKAELNVSTTRAGLPVAEAARAARAQLDRVDTAATPKLVIVADGAGKLAYEVLVEGADKSNNPARLHVVIDAKSGKVLKDRTWNEVVHATGHGGYYGKQDLGALDSGKMVDPSRPGLQCGGQNGSPFTSSNNSYGNGGGADLPSGCADAMYAAQKEWDMLKEWLGRNGIDGNGRGFPARVGLNQVNASWGGQYATFGRTEDNKRQLTTIDIVAHEFGHGIFQNTPGGTGSGNEAGGLNESTGDIFGALTEFYANHPNDKPDYEVGELADLDGKGPFRYLYDPSRVGDANCMWTGNPPATYRAAGVQNHWFYLLAEGSNPTNGQPKSPTCNNSTVSGIGIRKAGRIFMGALSRKTSGWTHAGARAATVAAAGELFRGGPECAAVQRAWDAVGVRGSESC</sequence>
<keyword evidence="8 10" id="KW-0482">Metalloprotease</keyword>
<dbReference type="PRINTS" id="PR00730">
    <property type="entry name" value="THERMOLYSIN"/>
</dbReference>
<dbReference type="GO" id="GO:0006508">
    <property type="term" value="P:proteolysis"/>
    <property type="evidence" value="ECO:0007669"/>
    <property type="project" value="UniProtKB-KW"/>
</dbReference>
<evidence type="ECO:0000256" key="7">
    <source>
        <dbReference type="ARBA" id="ARBA00022833"/>
    </source>
</evidence>
<comment type="similarity">
    <text evidence="2 10">Belongs to the peptidase M4 family.</text>
</comment>
<keyword evidence="5" id="KW-0732">Signal</keyword>
<evidence type="ECO:0000313" key="16">
    <source>
        <dbReference type="Proteomes" id="UP000649739"/>
    </source>
</evidence>
<reference evidence="15" key="1">
    <citation type="journal article" date="2014" name="Int. J. Syst. Evol. Microbiol.">
        <title>Complete genome sequence of Corynebacterium casei LMG S-19264T (=DSM 44701T), isolated from a smear-ripened cheese.</title>
        <authorList>
            <consortium name="US DOE Joint Genome Institute (JGI-PGF)"/>
            <person name="Walter F."/>
            <person name="Albersmeier A."/>
            <person name="Kalinowski J."/>
            <person name="Ruckert C."/>
        </authorList>
    </citation>
    <scope>NUCLEOTIDE SEQUENCE</scope>
    <source>
        <strain evidence="15">JCM 3090</strain>
    </source>
</reference>
<feature type="domain" description="PepSY" evidence="13">
    <location>
        <begin position="120"/>
        <end position="183"/>
    </location>
</feature>
<dbReference type="RefSeq" id="WP_229783358.1">
    <property type="nucleotide sequence ID" value="NZ_BMQB01000002.1"/>
</dbReference>
<keyword evidence="7 10" id="KW-0862">Zinc</keyword>
<comment type="subcellular location">
    <subcellularLocation>
        <location evidence="10">Secreted</location>
    </subcellularLocation>
</comment>
<protein>
    <recommendedName>
        <fullName evidence="10">Neutral metalloproteinase</fullName>
        <ecNumber evidence="10">3.4.24.-</ecNumber>
    </recommendedName>
</protein>
<feature type="domain" description="Peptidase M4" evidence="11">
    <location>
        <begin position="224"/>
        <end position="325"/>
    </location>
</feature>